<proteinExistence type="predicted"/>
<evidence type="ECO:0000259" key="3">
    <source>
        <dbReference type="Pfam" id="PF05569"/>
    </source>
</evidence>
<feature type="transmembrane region" description="Helical" evidence="2">
    <location>
        <begin position="6"/>
        <end position="22"/>
    </location>
</feature>
<dbReference type="PANTHER" id="PTHR34978">
    <property type="entry name" value="POSSIBLE SENSOR-TRANSDUCER PROTEIN BLAR"/>
    <property type="match status" value="1"/>
</dbReference>
<keyword evidence="2" id="KW-1133">Transmembrane helix</keyword>
<feature type="domain" description="Peptidase M56" evidence="3">
    <location>
        <begin position="5"/>
        <end position="328"/>
    </location>
</feature>
<dbReference type="PANTHER" id="PTHR34978:SF3">
    <property type="entry name" value="SLR0241 PROTEIN"/>
    <property type="match status" value="1"/>
</dbReference>
<evidence type="ECO:0000256" key="1">
    <source>
        <dbReference type="SAM" id="MobiDB-lite"/>
    </source>
</evidence>
<dbReference type="InterPro" id="IPR052173">
    <property type="entry name" value="Beta-lactam_resp_regulator"/>
</dbReference>
<dbReference type="InterPro" id="IPR008756">
    <property type="entry name" value="Peptidase_M56"/>
</dbReference>
<keyword evidence="2" id="KW-0812">Transmembrane</keyword>
<name>A0A806JZJ8_9BACT</name>
<feature type="transmembrane region" description="Helical" evidence="2">
    <location>
        <begin position="141"/>
        <end position="162"/>
    </location>
</feature>
<evidence type="ECO:0000256" key="2">
    <source>
        <dbReference type="SAM" id="Phobius"/>
    </source>
</evidence>
<protein>
    <recommendedName>
        <fullName evidence="3">Peptidase M56 domain-containing protein</fullName>
    </recommendedName>
</protein>
<sequence length="544" mass="57492">MISSILLMSAVATILTLALRLLRPVLSKRIGASARALAWCVVLAASLMPIRFPLPSVAAPLPTIREAVDDIIASVADPVADTGNTSDAIANTMPGAAPIVVPPVAYDIEATLETTKGATATPADSQAVGTPESTRPTAIDATSAILLIWGIGAAAFMLWGIASYGTMARMLLDTSTPAKDGDYAVLKSLRVKVGLYRTKSITTPMLLGVVVPRVYLPEREYGDDALRSILMHELAHHRRRDIIVKWFALAANAVHWFNPAIYLLRGELARECELAADEAVIRELDKEARLGYGHVLLDVVTKEKVPIGVSSVALCAEARTLKERIEAIAKYKARKWPSLLLSVVLTLALAATVIISTAVRAEASALDGTPLGAAVVCDAPVPTPPEDDAPPPTDDIPTDIPSTAEPPGDPPITQTPPTVVPTRDIPTPTQQLWGDITLTTSETTYLVFANSRPAKEGIKIKDEINLVVSEEVVVRGIALFLGKPVAQSGESIVWGSGDTDVFTVAPVGNGTSARITAVGQGAAKLTVKIGYAGISYWVKVEPAA</sequence>
<feature type="transmembrane region" description="Helical" evidence="2">
    <location>
        <begin position="34"/>
        <end position="52"/>
    </location>
</feature>
<accession>A0A806JZJ8</accession>
<evidence type="ECO:0000313" key="4">
    <source>
        <dbReference type="EMBL" id="AGS52672.1"/>
    </source>
</evidence>
<reference evidence="4" key="1">
    <citation type="submission" date="2012-03" db="EMBL/GenBank/DDBJ databases">
        <title>Functional metagenomics reveals considerable lignocellulase gene clusters in the gut microbiome of a wood-feeding higher termite.</title>
        <authorList>
            <person name="Liu N."/>
        </authorList>
    </citation>
    <scope>NUCLEOTIDE SEQUENCE</scope>
</reference>
<dbReference type="EMBL" id="JQ844204">
    <property type="protein sequence ID" value="AGS52672.1"/>
    <property type="molecule type" value="Genomic_DNA"/>
</dbReference>
<dbReference type="Pfam" id="PF05569">
    <property type="entry name" value="Peptidase_M56"/>
    <property type="match status" value="1"/>
</dbReference>
<feature type="region of interest" description="Disordered" evidence="1">
    <location>
        <begin position="379"/>
        <end position="424"/>
    </location>
</feature>
<feature type="transmembrane region" description="Helical" evidence="2">
    <location>
        <begin position="339"/>
        <end position="359"/>
    </location>
</feature>
<organism evidence="4">
    <name type="scientific">uncultured bacterium contig00045</name>
    <dbReference type="NCBI Taxonomy" id="1181531"/>
    <lineage>
        <taxon>Bacteria</taxon>
        <taxon>environmental samples</taxon>
    </lineage>
</organism>
<keyword evidence="2" id="KW-0472">Membrane</keyword>
<dbReference type="AlphaFoldDB" id="A0A806JZJ8"/>
<dbReference type="CDD" id="cd07341">
    <property type="entry name" value="M56_BlaR1_MecR1_like"/>
    <property type="match status" value="1"/>
</dbReference>